<accession>A0A5B7JA06</accession>
<sequence>MNGFKRARQSVARREECLKEGILQREQESAGGVDIWKPGQGKQEVLWRKVWKTRLSHGMRQWERRGGNEAGLGGVDQDGAGRWIINKVGHQHPSPLKACSWL</sequence>
<protein>
    <submittedName>
        <fullName evidence="1">Uncharacterized protein</fullName>
    </submittedName>
</protein>
<proteinExistence type="predicted"/>
<name>A0A5B7JA06_PORTR</name>
<evidence type="ECO:0000313" key="1">
    <source>
        <dbReference type="EMBL" id="MPC94701.1"/>
    </source>
</evidence>
<gene>
    <name evidence="1" type="ORF">E2C01_089881</name>
</gene>
<reference evidence="1 2" key="1">
    <citation type="submission" date="2019-05" db="EMBL/GenBank/DDBJ databases">
        <title>Another draft genome of Portunus trituberculatus and its Hox gene families provides insights of decapod evolution.</title>
        <authorList>
            <person name="Jeong J.-H."/>
            <person name="Song I."/>
            <person name="Kim S."/>
            <person name="Choi T."/>
            <person name="Kim D."/>
            <person name="Ryu S."/>
            <person name="Kim W."/>
        </authorList>
    </citation>
    <scope>NUCLEOTIDE SEQUENCE [LARGE SCALE GENOMIC DNA]</scope>
    <source>
        <tissue evidence="1">Muscle</tissue>
    </source>
</reference>
<dbReference type="Proteomes" id="UP000324222">
    <property type="component" value="Unassembled WGS sequence"/>
</dbReference>
<comment type="caution">
    <text evidence="1">The sequence shown here is derived from an EMBL/GenBank/DDBJ whole genome shotgun (WGS) entry which is preliminary data.</text>
</comment>
<keyword evidence="2" id="KW-1185">Reference proteome</keyword>
<dbReference type="EMBL" id="VSRR010099583">
    <property type="protein sequence ID" value="MPC94701.1"/>
    <property type="molecule type" value="Genomic_DNA"/>
</dbReference>
<dbReference type="AlphaFoldDB" id="A0A5B7JA06"/>
<organism evidence="1 2">
    <name type="scientific">Portunus trituberculatus</name>
    <name type="common">Swimming crab</name>
    <name type="synonym">Neptunus trituberculatus</name>
    <dbReference type="NCBI Taxonomy" id="210409"/>
    <lineage>
        <taxon>Eukaryota</taxon>
        <taxon>Metazoa</taxon>
        <taxon>Ecdysozoa</taxon>
        <taxon>Arthropoda</taxon>
        <taxon>Crustacea</taxon>
        <taxon>Multicrustacea</taxon>
        <taxon>Malacostraca</taxon>
        <taxon>Eumalacostraca</taxon>
        <taxon>Eucarida</taxon>
        <taxon>Decapoda</taxon>
        <taxon>Pleocyemata</taxon>
        <taxon>Brachyura</taxon>
        <taxon>Eubrachyura</taxon>
        <taxon>Portunoidea</taxon>
        <taxon>Portunidae</taxon>
        <taxon>Portuninae</taxon>
        <taxon>Portunus</taxon>
    </lineage>
</organism>
<evidence type="ECO:0000313" key="2">
    <source>
        <dbReference type="Proteomes" id="UP000324222"/>
    </source>
</evidence>